<accession>A0ABU3B4V0</accession>
<dbReference type="Gene3D" id="3.40.50.620">
    <property type="entry name" value="HUPs"/>
    <property type="match status" value="1"/>
</dbReference>
<keyword evidence="7 11" id="KW-0547">Nucleotide-binding</keyword>
<keyword evidence="14" id="KW-1185">Reference proteome</keyword>
<sequence length="221" mass="23864">MSLTRPVGILGGTFDPVHNGHLRLAIELVDQLGLAEMRLIPSARPPHRGEPAASPGQRAKWLRVAIAEQPGLRLDDRELLRDGPSYSVDTLVGLRAELPDTPLCLVMGMDVFAGLPDWHEWQRLFDYAHILLVARPGTDEALPAAAQAVLDARLQPHAAALGQSLAGAIVRCEPPPLAISASRIRSLLAAGRSPRFLLPDVVLADILDADVYRQQQPADCA</sequence>
<evidence type="ECO:0000256" key="2">
    <source>
        <dbReference type="ARBA" id="ARBA00005019"/>
    </source>
</evidence>
<keyword evidence="5 11" id="KW-0808">Transferase</keyword>
<evidence type="ECO:0000256" key="7">
    <source>
        <dbReference type="ARBA" id="ARBA00022741"/>
    </source>
</evidence>
<dbReference type="GO" id="GO:0004515">
    <property type="term" value="F:nicotinate-nucleotide adenylyltransferase activity"/>
    <property type="evidence" value="ECO:0007669"/>
    <property type="project" value="UniProtKB-EC"/>
</dbReference>
<dbReference type="Pfam" id="PF01467">
    <property type="entry name" value="CTP_transf_like"/>
    <property type="match status" value="1"/>
</dbReference>
<dbReference type="NCBIfam" id="NF000839">
    <property type="entry name" value="PRK00071.1-1"/>
    <property type="match status" value="1"/>
</dbReference>
<organism evidence="13 14">
    <name type="scientific">Spectribacter acetivorans</name>
    <dbReference type="NCBI Taxonomy" id="3075603"/>
    <lineage>
        <taxon>Bacteria</taxon>
        <taxon>Pseudomonadati</taxon>
        <taxon>Pseudomonadota</taxon>
        <taxon>Gammaproteobacteria</taxon>
        <taxon>Salinisphaerales</taxon>
        <taxon>Salinisphaeraceae</taxon>
        <taxon>Spectribacter</taxon>
    </lineage>
</organism>
<dbReference type="EMBL" id="JAVRHY010000001">
    <property type="protein sequence ID" value="MDT0617160.1"/>
    <property type="molecule type" value="Genomic_DNA"/>
</dbReference>
<dbReference type="CDD" id="cd02165">
    <property type="entry name" value="NMNAT"/>
    <property type="match status" value="1"/>
</dbReference>
<evidence type="ECO:0000256" key="3">
    <source>
        <dbReference type="ARBA" id="ARBA00009014"/>
    </source>
</evidence>
<protein>
    <recommendedName>
        <fullName evidence="11">Probable nicotinate-nucleotide adenylyltransferase</fullName>
        <ecNumber evidence="11">2.7.7.18</ecNumber>
    </recommendedName>
    <alternativeName>
        <fullName evidence="11">Deamido-NAD(+) diphosphorylase</fullName>
    </alternativeName>
    <alternativeName>
        <fullName evidence="11">Deamido-NAD(+) pyrophosphorylase</fullName>
    </alternativeName>
    <alternativeName>
        <fullName evidence="11">Nicotinate mononucleotide adenylyltransferase</fullName>
        <shortName evidence="11">NaMN adenylyltransferase</shortName>
    </alternativeName>
</protein>
<evidence type="ECO:0000256" key="4">
    <source>
        <dbReference type="ARBA" id="ARBA00022642"/>
    </source>
</evidence>
<dbReference type="RefSeq" id="WP_311656778.1">
    <property type="nucleotide sequence ID" value="NZ_JAVRHY010000001.1"/>
</dbReference>
<comment type="catalytic activity">
    <reaction evidence="10 11">
        <text>nicotinate beta-D-ribonucleotide + ATP + H(+) = deamido-NAD(+) + diphosphate</text>
        <dbReference type="Rhea" id="RHEA:22860"/>
        <dbReference type="ChEBI" id="CHEBI:15378"/>
        <dbReference type="ChEBI" id="CHEBI:30616"/>
        <dbReference type="ChEBI" id="CHEBI:33019"/>
        <dbReference type="ChEBI" id="CHEBI:57502"/>
        <dbReference type="ChEBI" id="CHEBI:58437"/>
        <dbReference type="EC" id="2.7.7.18"/>
    </reaction>
</comment>
<dbReference type="PANTHER" id="PTHR39321:SF3">
    <property type="entry name" value="PHOSPHOPANTETHEINE ADENYLYLTRANSFERASE"/>
    <property type="match status" value="1"/>
</dbReference>
<dbReference type="InterPro" id="IPR004821">
    <property type="entry name" value="Cyt_trans-like"/>
</dbReference>
<keyword evidence="9 11" id="KW-0520">NAD</keyword>
<evidence type="ECO:0000256" key="8">
    <source>
        <dbReference type="ARBA" id="ARBA00022840"/>
    </source>
</evidence>
<evidence type="ECO:0000256" key="9">
    <source>
        <dbReference type="ARBA" id="ARBA00023027"/>
    </source>
</evidence>
<comment type="function">
    <text evidence="1 11">Catalyzes the reversible adenylation of nicotinate mononucleotide (NaMN) to nicotinic acid adenine dinucleotide (NaAD).</text>
</comment>
<feature type="domain" description="Cytidyltransferase-like" evidence="12">
    <location>
        <begin position="9"/>
        <end position="185"/>
    </location>
</feature>
<proteinExistence type="inferred from homology"/>
<dbReference type="NCBIfam" id="TIGR00125">
    <property type="entry name" value="cyt_tran_rel"/>
    <property type="match status" value="1"/>
</dbReference>
<dbReference type="InterPro" id="IPR014729">
    <property type="entry name" value="Rossmann-like_a/b/a_fold"/>
</dbReference>
<dbReference type="EC" id="2.7.7.18" evidence="11"/>
<comment type="similarity">
    <text evidence="3 11">Belongs to the NadD family.</text>
</comment>
<dbReference type="HAMAP" id="MF_00244">
    <property type="entry name" value="NaMN_adenylyltr"/>
    <property type="match status" value="1"/>
</dbReference>
<evidence type="ECO:0000256" key="1">
    <source>
        <dbReference type="ARBA" id="ARBA00002324"/>
    </source>
</evidence>
<evidence type="ECO:0000256" key="5">
    <source>
        <dbReference type="ARBA" id="ARBA00022679"/>
    </source>
</evidence>
<keyword evidence="4 11" id="KW-0662">Pyridine nucleotide biosynthesis</keyword>
<evidence type="ECO:0000256" key="10">
    <source>
        <dbReference type="ARBA" id="ARBA00048721"/>
    </source>
</evidence>
<name>A0ABU3B4V0_9GAMM</name>
<evidence type="ECO:0000259" key="12">
    <source>
        <dbReference type="Pfam" id="PF01467"/>
    </source>
</evidence>
<evidence type="ECO:0000256" key="6">
    <source>
        <dbReference type="ARBA" id="ARBA00022695"/>
    </source>
</evidence>
<dbReference type="SUPFAM" id="SSF52374">
    <property type="entry name" value="Nucleotidylyl transferase"/>
    <property type="match status" value="1"/>
</dbReference>
<dbReference type="PANTHER" id="PTHR39321">
    <property type="entry name" value="NICOTINATE-NUCLEOTIDE ADENYLYLTRANSFERASE-RELATED"/>
    <property type="match status" value="1"/>
</dbReference>
<evidence type="ECO:0000256" key="11">
    <source>
        <dbReference type="HAMAP-Rule" id="MF_00244"/>
    </source>
</evidence>
<keyword evidence="6 11" id="KW-0548">Nucleotidyltransferase</keyword>
<dbReference type="Proteomes" id="UP001259982">
    <property type="component" value="Unassembled WGS sequence"/>
</dbReference>
<gene>
    <name evidence="11 13" type="primary">nadD</name>
    <name evidence="13" type="ORF">RM531_01595</name>
</gene>
<dbReference type="InterPro" id="IPR005248">
    <property type="entry name" value="NadD/NMNAT"/>
</dbReference>
<comment type="pathway">
    <text evidence="2 11">Cofactor biosynthesis; NAD(+) biosynthesis; deamido-NAD(+) from nicotinate D-ribonucleotide: step 1/1.</text>
</comment>
<comment type="caution">
    <text evidence="13">The sequence shown here is derived from an EMBL/GenBank/DDBJ whole genome shotgun (WGS) entry which is preliminary data.</text>
</comment>
<evidence type="ECO:0000313" key="14">
    <source>
        <dbReference type="Proteomes" id="UP001259982"/>
    </source>
</evidence>
<evidence type="ECO:0000313" key="13">
    <source>
        <dbReference type="EMBL" id="MDT0617160.1"/>
    </source>
</evidence>
<dbReference type="NCBIfam" id="TIGR00482">
    <property type="entry name" value="nicotinate (nicotinamide) nucleotide adenylyltransferase"/>
    <property type="match status" value="1"/>
</dbReference>
<keyword evidence="8 11" id="KW-0067">ATP-binding</keyword>
<reference evidence="13 14" key="1">
    <citation type="submission" date="2023-09" db="EMBL/GenBank/DDBJ databases">
        <authorList>
            <person name="Rey-Velasco X."/>
        </authorList>
    </citation>
    <scope>NUCLEOTIDE SEQUENCE [LARGE SCALE GENOMIC DNA]</scope>
    <source>
        <strain evidence="13 14">P385</strain>
    </source>
</reference>